<dbReference type="InterPro" id="IPR007009">
    <property type="entry name" value="Shq1_C"/>
</dbReference>
<evidence type="ECO:0000259" key="2">
    <source>
        <dbReference type="PROSITE" id="PS51203"/>
    </source>
</evidence>
<dbReference type="InterPro" id="IPR048696">
    <property type="entry name" value="SHQ1-like_CS"/>
</dbReference>
<dbReference type="AlphaFoldDB" id="A0AA39TE98"/>
<dbReference type="GO" id="GO:0051082">
    <property type="term" value="F:unfolded protein binding"/>
    <property type="evidence" value="ECO:0007669"/>
    <property type="project" value="TreeGrafter"/>
</dbReference>
<evidence type="ECO:0000313" key="4">
    <source>
        <dbReference type="Proteomes" id="UP001175227"/>
    </source>
</evidence>
<proteinExistence type="inferred from homology"/>
<dbReference type="CDD" id="cd06463">
    <property type="entry name" value="p23_like"/>
    <property type="match status" value="1"/>
</dbReference>
<organism evidence="3 4">
    <name type="scientific">Armillaria novae-zelandiae</name>
    <dbReference type="NCBI Taxonomy" id="153914"/>
    <lineage>
        <taxon>Eukaryota</taxon>
        <taxon>Fungi</taxon>
        <taxon>Dikarya</taxon>
        <taxon>Basidiomycota</taxon>
        <taxon>Agaricomycotina</taxon>
        <taxon>Agaricomycetes</taxon>
        <taxon>Agaricomycetidae</taxon>
        <taxon>Agaricales</taxon>
        <taxon>Marasmiineae</taxon>
        <taxon>Physalacriaceae</taxon>
        <taxon>Armillaria</taxon>
    </lineage>
</organism>
<dbReference type="InterPro" id="IPR007052">
    <property type="entry name" value="CS_dom"/>
</dbReference>
<dbReference type="GO" id="GO:0000493">
    <property type="term" value="P:box H/ACA snoRNP assembly"/>
    <property type="evidence" value="ECO:0007669"/>
    <property type="project" value="InterPro"/>
</dbReference>
<dbReference type="Pfam" id="PF21413">
    <property type="entry name" value="SHQ1-like_CS"/>
    <property type="match status" value="1"/>
</dbReference>
<name>A0AA39TE98_9AGAR</name>
<sequence length="456" mass="51948">MITPRFSCRQTAESVIISVYCPSVRASDVELNVDDTLFTLHINPYFLRLNFSHALLEDDRSSATYDGGTGYLNVVLTKQTRGQEFCDLDLLAKLLAPRPSSNEVKIEVLDPSPGDDDDLVAKTQALSIEPDVLEAAQNDWQIPQTVPDPLPSLHLSTSYGFLNRYSGYFVHVTHTENEVNELGAEAEQLSPEERRHKRLQHEDDKWDEEYYMTDFAESDNIEALLLWSHPHIKASGDFQFNEAEELVMLNLPRVEFLATEMETHNMYLTLINLLFSYSYETRTTDHDPTPESAWTISSLTPCFSALDPPPYCDQSAFHADVFSPSEITSTVVASYRRSLAFPLYRSFILAERCRLDVAELLMKGRRTLARCLLEIKDILDHHEVYYIYSKIWVNDFCVWIQAYAKDETLQLLGKSVKSAKIAKSSIGWDLEQLEALVLDAQVRSSDSDEDSDDDDI</sequence>
<dbReference type="PANTHER" id="PTHR12967">
    <property type="entry name" value="PROTEIN SHQ1 HOMOLOG"/>
    <property type="match status" value="1"/>
</dbReference>
<evidence type="ECO:0000256" key="1">
    <source>
        <dbReference type="ARBA" id="ARBA00005607"/>
    </source>
</evidence>
<dbReference type="Gene3D" id="2.60.40.790">
    <property type="match status" value="1"/>
</dbReference>
<dbReference type="GO" id="GO:0005654">
    <property type="term" value="C:nucleoplasm"/>
    <property type="evidence" value="ECO:0007669"/>
    <property type="project" value="TreeGrafter"/>
</dbReference>
<reference evidence="3" key="1">
    <citation type="submission" date="2023-06" db="EMBL/GenBank/DDBJ databases">
        <authorList>
            <consortium name="Lawrence Berkeley National Laboratory"/>
            <person name="Ahrendt S."/>
            <person name="Sahu N."/>
            <person name="Indic B."/>
            <person name="Wong-Bajracharya J."/>
            <person name="Merenyi Z."/>
            <person name="Ke H.-M."/>
            <person name="Monk M."/>
            <person name="Kocsube S."/>
            <person name="Drula E."/>
            <person name="Lipzen A."/>
            <person name="Balint B."/>
            <person name="Henrissat B."/>
            <person name="Andreopoulos B."/>
            <person name="Martin F.M."/>
            <person name="Harder C.B."/>
            <person name="Rigling D."/>
            <person name="Ford K.L."/>
            <person name="Foster G.D."/>
            <person name="Pangilinan J."/>
            <person name="Papanicolaou A."/>
            <person name="Barry K."/>
            <person name="LaButti K."/>
            <person name="Viragh M."/>
            <person name="Koriabine M."/>
            <person name="Yan M."/>
            <person name="Riley R."/>
            <person name="Champramary S."/>
            <person name="Plett K.L."/>
            <person name="Tsai I.J."/>
            <person name="Slot J."/>
            <person name="Sipos G."/>
            <person name="Plett J."/>
            <person name="Nagy L.G."/>
            <person name="Grigoriev I.V."/>
        </authorList>
    </citation>
    <scope>NUCLEOTIDE SEQUENCE</scope>
    <source>
        <strain evidence="3">ICMP 16352</strain>
    </source>
</reference>
<keyword evidence="4" id="KW-1185">Reference proteome</keyword>
<accession>A0AA39TE98</accession>
<dbReference type="SUPFAM" id="SSF49764">
    <property type="entry name" value="HSP20-like chaperones"/>
    <property type="match status" value="1"/>
</dbReference>
<dbReference type="InterPro" id="IPR008978">
    <property type="entry name" value="HSP20-like_chaperone"/>
</dbReference>
<dbReference type="EMBL" id="JAUEPR010000006">
    <property type="protein sequence ID" value="KAK0483476.1"/>
    <property type="molecule type" value="Genomic_DNA"/>
</dbReference>
<evidence type="ECO:0000313" key="3">
    <source>
        <dbReference type="EMBL" id="KAK0483476.1"/>
    </source>
</evidence>
<dbReference type="InterPro" id="IPR039742">
    <property type="entry name" value="Shq1"/>
</dbReference>
<dbReference type="Proteomes" id="UP001175227">
    <property type="component" value="Unassembled WGS sequence"/>
</dbReference>
<dbReference type="Pfam" id="PF04925">
    <property type="entry name" value="SHQ1"/>
    <property type="match status" value="1"/>
</dbReference>
<dbReference type="GO" id="GO:0005737">
    <property type="term" value="C:cytoplasm"/>
    <property type="evidence" value="ECO:0007669"/>
    <property type="project" value="TreeGrafter"/>
</dbReference>
<comment type="similarity">
    <text evidence="1">Belongs to the SHQ1 family.</text>
</comment>
<feature type="domain" description="CS" evidence="2">
    <location>
        <begin position="1"/>
        <end position="89"/>
    </location>
</feature>
<comment type="caution">
    <text evidence="3">The sequence shown here is derived from an EMBL/GenBank/DDBJ whole genome shotgun (WGS) entry which is preliminary data.</text>
</comment>
<gene>
    <name evidence="3" type="ORF">IW261DRAFT_1463517</name>
</gene>
<dbReference type="PANTHER" id="PTHR12967:SF0">
    <property type="entry name" value="PROTEIN SHQ1 HOMOLOG"/>
    <property type="match status" value="1"/>
</dbReference>
<dbReference type="PROSITE" id="PS51203">
    <property type="entry name" value="CS"/>
    <property type="match status" value="1"/>
</dbReference>
<protein>
    <submittedName>
        <fullName evidence="3">SHQ1 protein-domain-containing protein</fullName>
    </submittedName>
</protein>